<dbReference type="SMART" id="SM00943">
    <property type="entry name" value="Prim-Pol"/>
    <property type="match status" value="1"/>
</dbReference>
<accession>A0ABP7AI51</accession>
<protein>
    <submittedName>
        <fullName evidence="2">Bifunctional DNA primase/polymerase</fullName>
    </submittedName>
</protein>
<evidence type="ECO:0000313" key="2">
    <source>
        <dbReference type="EMBL" id="GAA3632814.1"/>
    </source>
</evidence>
<evidence type="ECO:0000313" key="3">
    <source>
        <dbReference type="Proteomes" id="UP001501074"/>
    </source>
</evidence>
<feature type="domain" description="DNA primase/polymerase bifunctional N-terminal" evidence="1">
    <location>
        <begin position="1"/>
        <end position="157"/>
    </location>
</feature>
<dbReference type="Proteomes" id="UP001501074">
    <property type="component" value="Unassembled WGS sequence"/>
</dbReference>
<organism evidence="2 3">
    <name type="scientific">Kineosporia mesophila</name>
    <dbReference type="NCBI Taxonomy" id="566012"/>
    <lineage>
        <taxon>Bacteria</taxon>
        <taxon>Bacillati</taxon>
        <taxon>Actinomycetota</taxon>
        <taxon>Actinomycetes</taxon>
        <taxon>Kineosporiales</taxon>
        <taxon>Kineosporiaceae</taxon>
        <taxon>Kineosporia</taxon>
    </lineage>
</organism>
<evidence type="ECO:0000259" key="1">
    <source>
        <dbReference type="SMART" id="SM00943"/>
    </source>
</evidence>
<proteinExistence type="predicted"/>
<comment type="caution">
    <text evidence="2">The sequence shown here is derived from an EMBL/GenBank/DDBJ whole genome shotgun (WGS) entry which is preliminary data.</text>
</comment>
<dbReference type="CDD" id="cd04859">
    <property type="entry name" value="Prim_Pol"/>
    <property type="match status" value="1"/>
</dbReference>
<sequence>MSWEERATTDPARIRAAWTSAPYGIGIATGPSGLLVIDLDQPKPDPAGAIALPPAEWAEPGILDGGDVFALLCQRAGHPAPWDTYATRTGSGGTHLYFTAPTGPEAPELRCTAGHLAWLIDTRAHGGYVVAAPSTVAGRAYVAEDDTAEPAPLPGWLTEALTPRPLPVQAPTPIHLRAGAGDRAGAYLEAAVNRAAEAVRASGHGQHNRALYGAAVQLGQLVAGGALPAGQVYAALMPAATAVGQSEAEATRTIASGLRAGAKRPRTLPIESSTGVAA</sequence>
<name>A0ABP7AI51_9ACTN</name>
<keyword evidence="3" id="KW-1185">Reference proteome</keyword>
<gene>
    <name evidence="2" type="ORF">GCM10022223_58910</name>
</gene>
<dbReference type="Pfam" id="PF09250">
    <property type="entry name" value="Prim-Pol"/>
    <property type="match status" value="1"/>
</dbReference>
<reference evidence="3" key="1">
    <citation type="journal article" date="2019" name="Int. J. Syst. Evol. Microbiol.">
        <title>The Global Catalogue of Microorganisms (GCM) 10K type strain sequencing project: providing services to taxonomists for standard genome sequencing and annotation.</title>
        <authorList>
            <consortium name="The Broad Institute Genomics Platform"/>
            <consortium name="The Broad Institute Genome Sequencing Center for Infectious Disease"/>
            <person name="Wu L."/>
            <person name="Ma J."/>
        </authorList>
    </citation>
    <scope>NUCLEOTIDE SEQUENCE [LARGE SCALE GENOMIC DNA]</scope>
    <source>
        <strain evidence="3">JCM 16902</strain>
    </source>
</reference>
<dbReference type="EMBL" id="BAAAZO010000011">
    <property type="protein sequence ID" value="GAA3632814.1"/>
    <property type="molecule type" value="Genomic_DNA"/>
</dbReference>
<dbReference type="SUPFAM" id="SSF56747">
    <property type="entry name" value="Prim-pol domain"/>
    <property type="match status" value="1"/>
</dbReference>
<dbReference type="InterPro" id="IPR015330">
    <property type="entry name" value="DNA_primase/pol_bifunc_N"/>
</dbReference>